<evidence type="ECO:0000256" key="2">
    <source>
        <dbReference type="ARBA" id="ARBA00022618"/>
    </source>
</evidence>
<name>A0A2W2BZB8_9BACT</name>
<evidence type="ECO:0000256" key="5">
    <source>
        <dbReference type="SAM" id="MobiDB-lite"/>
    </source>
</evidence>
<keyword evidence="2" id="KW-0132">Cell division</keyword>
<feature type="region of interest" description="Disordered" evidence="5">
    <location>
        <begin position="193"/>
        <end position="248"/>
    </location>
</feature>
<sequence length="248" mass="27814">MDIEQLMPHVEALIFASERPITSAELTEMLGQAFETPVESELVASCIEVVREKYEADYFPFQLKEIGGGYQFLTKKAFHKTVLQLNGDKHIKKLSSAAMETLAIIAYKQPITKSEIEFIRGVSADYSIQKLLEKELIVIAGRSEEMVGKPLIYTTSKNFMDYLGINSPAELPQLKDVTKIEIVIPTDAVEAQPEEVMPTLTPHHEPESEPEQEIEGSAPLFVSEDGELRPMSDEEDNDEGPEENQEEV</sequence>
<keyword evidence="7" id="KW-1185">Reference proteome</keyword>
<protein>
    <submittedName>
        <fullName evidence="6">SMC-Scp complex subunit ScpB</fullName>
    </submittedName>
</protein>
<accession>A0A2W2BZB8</accession>
<proteinExistence type="predicted"/>
<organism evidence="6 7">
    <name type="scientific">Taibaiella soli</name>
    <dbReference type="NCBI Taxonomy" id="1649169"/>
    <lineage>
        <taxon>Bacteria</taxon>
        <taxon>Pseudomonadati</taxon>
        <taxon>Bacteroidota</taxon>
        <taxon>Chitinophagia</taxon>
        <taxon>Chitinophagales</taxon>
        <taxon>Chitinophagaceae</taxon>
        <taxon>Taibaiella</taxon>
    </lineage>
</organism>
<dbReference type="GO" id="GO:0051304">
    <property type="term" value="P:chromosome separation"/>
    <property type="evidence" value="ECO:0007669"/>
    <property type="project" value="InterPro"/>
</dbReference>
<dbReference type="PANTHER" id="PTHR34298:SF2">
    <property type="entry name" value="SEGREGATION AND CONDENSATION PROTEIN B"/>
    <property type="match status" value="1"/>
</dbReference>
<dbReference type="Pfam" id="PF04079">
    <property type="entry name" value="SMC_ScpB"/>
    <property type="match status" value="1"/>
</dbReference>
<dbReference type="InterPro" id="IPR036390">
    <property type="entry name" value="WH_DNA-bd_sf"/>
</dbReference>
<feature type="compositionally biased region" description="Acidic residues" evidence="5">
    <location>
        <begin position="233"/>
        <end position="248"/>
    </location>
</feature>
<evidence type="ECO:0000256" key="4">
    <source>
        <dbReference type="ARBA" id="ARBA00023306"/>
    </source>
</evidence>
<evidence type="ECO:0000256" key="3">
    <source>
        <dbReference type="ARBA" id="ARBA00022829"/>
    </source>
</evidence>
<dbReference type="AlphaFoldDB" id="A0A2W2BZB8"/>
<evidence type="ECO:0000313" key="6">
    <source>
        <dbReference type="EMBL" id="PZF73193.1"/>
    </source>
</evidence>
<dbReference type="EMBL" id="QKTW01000015">
    <property type="protein sequence ID" value="PZF73193.1"/>
    <property type="molecule type" value="Genomic_DNA"/>
</dbReference>
<dbReference type="RefSeq" id="WP_110998770.1">
    <property type="nucleotide sequence ID" value="NZ_QKTW01000015.1"/>
</dbReference>
<dbReference type="InterPro" id="IPR036388">
    <property type="entry name" value="WH-like_DNA-bd_sf"/>
</dbReference>
<keyword evidence="4" id="KW-0131">Cell cycle</keyword>
<evidence type="ECO:0000313" key="7">
    <source>
        <dbReference type="Proteomes" id="UP000248745"/>
    </source>
</evidence>
<dbReference type="Proteomes" id="UP000248745">
    <property type="component" value="Unassembled WGS sequence"/>
</dbReference>
<comment type="caution">
    <text evidence="6">The sequence shown here is derived from an EMBL/GenBank/DDBJ whole genome shotgun (WGS) entry which is preliminary data.</text>
</comment>
<dbReference type="Gene3D" id="1.10.10.10">
    <property type="entry name" value="Winged helix-like DNA-binding domain superfamily/Winged helix DNA-binding domain"/>
    <property type="match status" value="2"/>
</dbReference>
<keyword evidence="3" id="KW-0159">Chromosome partition</keyword>
<keyword evidence="1" id="KW-0963">Cytoplasm</keyword>
<dbReference type="SUPFAM" id="SSF46785">
    <property type="entry name" value="Winged helix' DNA-binding domain"/>
    <property type="match status" value="2"/>
</dbReference>
<evidence type="ECO:0000256" key="1">
    <source>
        <dbReference type="ARBA" id="ARBA00022490"/>
    </source>
</evidence>
<dbReference type="GO" id="GO:0051301">
    <property type="term" value="P:cell division"/>
    <property type="evidence" value="ECO:0007669"/>
    <property type="project" value="UniProtKB-KW"/>
</dbReference>
<dbReference type="NCBIfam" id="TIGR00281">
    <property type="entry name" value="SMC-Scp complex subunit ScpB"/>
    <property type="match status" value="1"/>
</dbReference>
<reference evidence="6 7" key="1">
    <citation type="submission" date="2018-06" db="EMBL/GenBank/DDBJ databases">
        <title>Mucibacter soli gen. nov., sp. nov., a new member of the family Chitinophagaceae producing mucin.</title>
        <authorList>
            <person name="Kim M.-K."/>
            <person name="Park S."/>
            <person name="Kim T.-S."/>
            <person name="Joung Y."/>
            <person name="Han J.-H."/>
            <person name="Kim S.B."/>
        </authorList>
    </citation>
    <scope>NUCLEOTIDE SEQUENCE [LARGE SCALE GENOMIC DNA]</scope>
    <source>
        <strain evidence="6 7">R1-15</strain>
    </source>
</reference>
<dbReference type="OrthoDB" id="9806226at2"/>
<gene>
    <name evidence="6" type="primary">scpB</name>
    <name evidence="6" type="ORF">DN068_09995</name>
</gene>
<dbReference type="InterPro" id="IPR005234">
    <property type="entry name" value="ScpB_csome_segregation"/>
</dbReference>
<dbReference type="PANTHER" id="PTHR34298">
    <property type="entry name" value="SEGREGATION AND CONDENSATION PROTEIN B"/>
    <property type="match status" value="1"/>
</dbReference>